<organism evidence="1 2">
    <name type="scientific">Otariodibacter oris</name>
    <dbReference type="NCBI Taxonomy" id="1032623"/>
    <lineage>
        <taxon>Bacteria</taxon>
        <taxon>Pseudomonadati</taxon>
        <taxon>Pseudomonadota</taxon>
        <taxon>Gammaproteobacteria</taxon>
        <taxon>Pasteurellales</taxon>
        <taxon>Pasteurellaceae</taxon>
        <taxon>Otariodibacter</taxon>
    </lineage>
</organism>
<keyword evidence="2" id="KW-1185">Reference proteome</keyword>
<name>A0A420XJ23_9PAST</name>
<dbReference type="RefSeq" id="WP_121122034.1">
    <property type="nucleotide sequence ID" value="NZ_CP016604.1"/>
</dbReference>
<dbReference type="NCBIfam" id="NF038363">
    <property type="entry name" value="SecM_small"/>
    <property type="match status" value="1"/>
</dbReference>
<gene>
    <name evidence="1" type="ORF">DES31_0704</name>
</gene>
<dbReference type="OrthoDB" id="5687794at2"/>
<dbReference type="InterPro" id="IPR020508">
    <property type="entry name" value="SecM_small"/>
</dbReference>
<comment type="caution">
    <text evidence="1">The sequence shown here is derived from an EMBL/GenBank/DDBJ whole genome shotgun (WGS) entry which is preliminary data.</text>
</comment>
<sequence>MGFFRQLHRSPFWSQLLLGIVAILVLPETQAILRENATNAEINQQIIAEALSEHASTKNVDHQHIHLLNNTIPITDNVRQPVSFRKFFVGSYRSIISEIPPIRAGPFFS</sequence>
<protein>
    <submittedName>
        <fullName evidence="1">Uncharacterized protein DUF2547</fullName>
    </submittedName>
</protein>
<dbReference type="Proteomes" id="UP000280099">
    <property type="component" value="Unassembled WGS sequence"/>
</dbReference>
<evidence type="ECO:0000313" key="2">
    <source>
        <dbReference type="Proteomes" id="UP000280099"/>
    </source>
</evidence>
<dbReference type="Pfam" id="PF10818">
    <property type="entry name" value="SecM_small"/>
    <property type="match status" value="1"/>
</dbReference>
<accession>A0A420XJ23</accession>
<reference evidence="1 2" key="1">
    <citation type="submission" date="2018-10" db="EMBL/GenBank/DDBJ databases">
        <title>Genomic Encyclopedia of Type Strains, Phase IV (KMG-IV): sequencing the most valuable type-strain genomes for metagenomic binning, comparative biology and taxonomic classification.</title>
        <authorList>
            <person name="Goeker M."/>
        </authorList>
    </citation>
    <scope>NUCLEOTIDE SEQUENCE [LARGE SCALE GENOMIC DNA]</scope>
    <source>
        <strain evidence="1 2">DSM 23800</strain>
    </source>
</reference>
<dbReference type="EMBL" id="RBJC01000004">
    <property type="protein sequence ID" value="RKR77374.1"/>
    <property type="molecule type" value="Genomic_DNA"/>
</dbReference>
<evidence type="ECO:0000313" key="1">
    <source>
        <dbReference type="EMBL" id="RKR77374.1"/>
    </source>
</evidence>
<proteinExistence type="predicted"/>
<dbReference type="AlphaFoldDB" id="A0A420XJ23"/>